<keyword evidence="2" id="KW-0808">Transferase</keyword>
<name>A0ABT7BXM0_9CYAN</name>
<keyword evidence="2" id="KW-0012">Acyltransferase</keyword>
<proteinExistence type="predicted"/>
<reference evidence="2 3" key="1">
    <citation type="submission" date="2023-01" db="EMBL/GenBank/DDBJ databases">
        <title>Novel diversity within Roseofilum (Cyanobacteria; Desertifilaceae) from marine benthic mats with descriptions of four novel species.</title>
        <authorList>
            <person name="Wang Y."/>
            <person name="Berthold D.E."/>
            <person name="Hu J."/>
            <person name="Lefler F.W."/>
            <person name="Laughinghouse H.D. IV."/>
        </authorList>
    </citation>
    <scope>NUCLEOTIDE SEQUENCE [LARGE SCALE GENOMIC DNA]</scope>
    <source>
        <strain evidence="2 3">BLCC-M143</strain>
    </source>
</reference>
<dbReference type="InterPro" id="IPR000182">
    <property type="entry name" value="GNAT_dom"/>
</dbReference>
<gene>
    <name evidence="2" type="ORF">PMH09_12160</name>
</gene>
<dbReference type="Pfam" id="PF13508">
    <property type="entry name" value="Acetyltransf_7"/>
    <property type="match status" value="1"/>
</dbReference>
<feature type="domain" description="N-acetyltransferase" evidence="1">
    <location>
        <begin position="7"/>
        <end position="177"/>
    </location>
</feature>
<dbReference type="EMBL" id="JAQOSQ010000011">
    <property type="protein sequence ID" value="MDJ1183939.1"/>
    <property type="molecule type" value="Genomic_DNA"/>
</dbReference>
<protein>
    <submittedName>
        <fullName evidence="2">GNAT family N-acetyltransferase</fullName>
        <ecNumber evidence="2">2.3.1.-</ecNumber>
    </submittedName>
</protein>
<evidence type="ECO:0000259" key="1">
    <source>
        <dbReference type="PROSITE" id="PS51186"/>
    </source>
</evidence>
<dbReference type="RefSeq" id="WP_283758592.1">
    <property type="nucleotide sequence ID" value="NZ_JAQOSQ010000011.1"/>
</dbReference>
<dbReference type="InterPro" id="IPR016181">
    <property type="entry name" value="Acyl_CoA_acyltransferase"/>
</dbReference>
<evidence type="ECO:0000313" key="3">
    <source>
        <dbReference type="Proteomes" id="UP001232992"/>
    </source>
</evidence>
<comment type="caution">
    <text evidence="2">The sequence shown here is derived from an EMBL/GenBank/DDBJ whole genome shotgun (WGS) entry which is preliminary data.</text>
</comment>
<dbReference type="Proteomes" id="UP001232992">
    <property type="component" value="Unassembled WGS sequence"/>
</dbReference>
<dbReference type="Gene3D" id="3.40.630.30">
    <property type="match status" value="1"/>
</dbReference>
<dbReference type="SUPFAM" id="SSF55729">
    <property type="entry name" value="Acyl-CoA N-acyltransferases (Nat)"/>
    <property type="match status" value="1"/>
</dbReference>
<dbReference type="GO" id="GO:0016746">
    <property type="term" value="F:acyltransferase activity"/>
    <property type="evidence" value="ECO:0007669"/>
    <property type="project" value="UniProtKB-KW"/>
</dbReference>
<sequence>MLEIRLTQYPEEREQVFKLRYQIYVEELGWLQNYGKYEPNHKEKKIEEPLLDGSGHIFLAFKDSQLVGSLRVNYARDSYLEDYAKLYQISEYAGDAHPLSTSISGRFMVHHHFRGSIIGLRLMQACYKQRLLDGIKFDFIDCETHNIPFFQKFGYQLIGSFDYQAYGSGNLMVLDLLNLKHLEKVKSPYQRLYRNFLESKL</sequence>
<organism evidence="2 3">
    <name type="scientific">Roseofilum casamattae BLCC-M143</name>
    <dbReference type="NCBI Taxonomy" id="3022442"/>
    <lineage>
        <taxon>Bacteria</taxon>
        <taxon>Bacillati</taxon>
        <taxon>Cyanobacteriota</taxon>
        <taxon>Cyanophyceae</taxon>
        <taxon>Desertifilales</taxon>
        <taxon>Desertifilaceae</taxon>
        <taxon>Roseofilum</taxon>
        <taxon>Roseofilum casamattae</taxon>
    </lineage>
</organism>
<dbReference type="PROSITE" id="PS51186">
    <property type="entry name" value="GNAT"/>
    <property type="match status" value="1"/>
</dbReference>
<dbReference type="EC" id="2.3.1.-" evidence="2"/>
<accession>A0ABT7BXM0</accession>
<evidence type="ECO:0000313" key="2">
    <source>
        <dbReference type="EMBL" id="MDJ1183939.1"/>
    </source>
</evidence>
<keyword evidence="3" id="KW-1185">Reference proteome</keyword>